<accession>A0A4Y5P1V7</accession>
<name>A0A4Y5P1V7_9CAUD</name>
<keyword evidence="2" id="KW-1185">Reference proteome</keyword>
<gene>
    <name evidence="1" type="ORF">AAS21_gp187</name>
</gene>
<sequence>MRMILIQLPKCEQFSFVFVNANDNH</sequence>
<proteinExistence type="predicted"/>
<dbReference type="EMBL" id="MK770119">
    <property type="protein sequence ID" value="QCW23925.1"/>
    <property type="molecule type" value="Genomic_DNA"/>
</dbReference>
<evidence type="ECO:0000313" key="2">
    <source>
        <dbReference type="Proteomes" id="UP000308921"/>
    </source>
</evidence>
<organism evidence="1 2">
    <name type="scientific">Pantoea phage vB_PagS_AAS21</name>
    <dbReference type="NCBI Taxonomy" id="2575261"/>
    <lineage>
        <taxon>Viruses</taxon>
        <taxon>Duplodnaviria</taxon>
        <taxon>Heunggongvirae</taxon>
        <taxon>Uroviricota</taxon>
        <taxon>Caudoviricetes</taxon>
        <taxon>Demerecviridae</taxon>
        <taxon>Keyvirus</taxon>
        <taxon>Keyvirus AAS21</taxon>
    </lineage>
</organism>
<evidence type="ECO:0000313" key="1">
    <source>
        <dbReference type="EMBL" id="QCW23925.1"/>
    </source>
</evidence>
<dbReference type="Proteomes" id="UP000308921">
    <property type="component" value="Segment"/>
</dbReference>
<protein>
    <submittedName>
        <fullName evidence="1">Uncharacterized protein</fullName>
    </submittedName>
</protein>
<reference evidence="1 2" key="1">
    <citation type="submission" date="2019-04" db="EMBL/GenBank/DDBJ databases">
        <title>Complete genome sequence of Pantoea bacteriophage vB_PagS_AAS21.</title>
        <authorList>
            <person name="Truncaite L."/>
            <person name="Simoliuniene M."/>
            <person name="Zajanckauskaite A."/>
            <person name="Meskys R."/>
            <person name="Simoliunas E."/>
        </authorList>
    </citation>
    <scope>NUCLEOTIDE SEQUENCE [LARGE SCALE GENOMIC DNA]</scope>
</reference>